<dbReference type="SUPFAM" id="SSF53901">
    <property type="entry name" value="Thiolase-like"/>
    <property type="match status" value="1"/>
</dbReference>
<dbReference type="FunFam" id="3.40.366.10:FF:000002">
    <property type="entry name" value="Probable polyketide synthase 2"/>
    <property type="match status" value="1"/>
</dbReference>
<dbReference type="Pfam" id="PF00550">
    <property type="entry name" value="PP-binding"/>
    <property type="match status" value="1"/>
</dbReference>
<dbReference type="InterPro" id="IPR016036">
    <property type="entry name" value="Malonyl_transacylase_ACP-bd"/>
</dbReference>
<dbReference type="InterPro" id="IPR001227">
    <property type="entry name" value="Ac_transferase_dom_sf"/>
</dbReference>
<evidence type="ECO:0000259" key="9">
    <source>
        <dbReference type="PROSITE" id="PS52004"/>
    </source>
</evidence>
<dbReference type="SUPFAM" id="SSF47336">
    <property type="entry name" value="ACP-like"/>
    <property type="match status" value="1"/>
</dbReference>
<dbReference type="Gene3D" id="3.40.366.10">
    <property type="entry name" value="Malonyl-Coenzyme A Acyl Carrier Protein, domain 2"/>
    <property type="match status" value="1"/>
</dbReference>
<dbReference type="NCBIfam" id="TIGR01746">
    <property type="entry name" value="Thioester-redct"/>
    <property type="match status" value="1"/>
</dbReference>
<dbReference type="InterPro" id="IPR013120">
    <property type="entry name" value="FAR_NAD-bd"/>
</dbReference>
<dbReference type="FunFam" id="3.40.47.10:FF:000019">
    <property type="entry name" value="Polyketide synthase type I"/>
    <property type="match status" value="1"/>
</dbReference>
<feature type="region of interest" description="Disordered" evidence="7">
    <location>
        <begin position="1834"/>
        <end position="1855"/>
    </location>
</feature>
<dbReference type="InterPro" id="IPR032821">
    <property type="entry name" value="PKS_assoc"/>
</dbReference>
<dbReference type="InterPro" id="IPR016035">
    <property type="entry name" value="Acyl_Trfase/lysoPLipase"/>
</dbReference>
<evidence type="ECO:0000256" key="5">
    <source>
        <dbReference type="ARBA" id="ARBA00023268"/>
    </source>
</evidence>
<dbReference type="Gene3D" id="3.30.70.3290">
    <property type="match status" value="1"/>
</dbReference>
<dbReference type="PROSITE" id="PS00606">
    <property type="entry name" value="KS3_1"/>
    <property type="match status" value="1"/>
</dbReference>
<dbReference type="Pfam" id="PF02801">
    <property type="entry name" value="Ketoacyl-synt_C"/>
    <property type="match status" value="1"/>
</dbReference>
<dbReference type="CDD" id="cd05235">
    <property type="entry name" value="SDR_e1"/>
    <property type="match status" value="1"/>
</dbReference>
<dbReference type="Pfam" id="PF00698">
    <property type="entry name" value="Acyl_transf_1"/>
    <property type="match status" value="1"/>
</dbReference>
<dbReference type="InterPro" id="IPR014031">
    <property type="entry name" value="Ketoacyl_synth_C"/>
</dbReference>
<dbReference type="PANTHER" id="PTHR43775">
    <property type="entry name" value="FATTY ACID SYNTHASE"/>
    <property type="match status" value="1"/>
</dbReference>
<dbReference type="CDD" id="cd08955">
    <property type="entry name" value="KR_2_FAS_SDR_x"/>
    <property type="match status" value="1"/>
</dbReference>
<dbReference type="GO" id="GO:0005886">
    <property type="term" value="C:plasma membrane"/>
    <property type="evidence" value="ECO:0007669"/>
    <property type="project" value="TreeGrafter"/>
</dbReference>
<keyword evidence="1" id="KW-0596">Phosphopantetheine</keyword>
<gene>
    <name evidence="10" type="primary">mpy6</name>
</gene>
<dbReference type="GO" id="GO:0004315">
    <property type="term" value="F:3-oxoacyl-[acyl-carrier-protein] synthase activity"/>
    <property type="evidence" value="ECO:0007669"/>
    <property type="project" value="InterPro"/>
</dbReference>
<dbReference type="GO" id="GO:0033068">
    <property type="term" value="P:macrolide biosynthetic process"/>
    <property type="evidence" value="ECO:0007669"/>
    <property type="project" value="UniProtKB-ARBA"/>
</dbReference>
<dbReference type="GO" id="GO:0006633">
    <property type="term" value="P:fatty acid biosynthetic process"/>
    <property type="evidence" value="ECO:0007669"/>
    <property type="project" value="InterPro"/>
</dbReference>
<evidence type="ECO:0000256" key="6">
    <source>
        <dbReference type="ARBA" id="ARBA00023315"/>
    </source>
</evidence>
<evidence type="ECO:0000256" key="1">
    <source>
        <dbReference type="ARBA" id="ARBA00022450"/>
    </source>
</evidence>
<dbReference type="InterPro" id="IPR050091">
    <property type="entry name" value="PKS_NRPS_Biosynth_Enz"/>
</dbReference>
<keyword evidence="4" id="KW-0045">Antibiotic biosynthesis</keyword>
<dbReference type="Gene3D" id="3.40.50.720">
    <property type="entry name" value="NAD(P)-binding Rossmann-like Domain"/>
    <property type="match status" value="2"/>
</dbReference>
<keyword evidence="3" id="KW-0808">Transferase</keyword>
<dbReference type="GO" id="GO:0071770">
    <property type="term" value="P:DIM/DIP cell wall layer assembly"/>
    <property type="evidence" value="ECO:0007669"/>
    <property type="project" value="TreeGrafter"/>
</dbReference>
<dbReference type="EMBL" id="JX157625">
    <property type="protein sequence ID" value="AFP87523.1"/>
    <property type="molecule type" value="Genomic_DNA"/>
</dbReference>
<dbReference type="InterPro" id="IPR014030">
    <property type="entry name" value="Ketoacyl_synth_N"/>
</dbReference>
<dbReference type="InterPro" id="IPR036736">
    <property type="entry name" value="ACP-like_sf"/>
</dbReference>
<evidence type="ECO:0000256" key="3">
    <source>
        <dbReference type="ARBA" id="ARBA00022679"/>
    </source>
</evidence>
<name>J7H193_9ACTN</name>
<dbReference type="PROSITE" id="PS50075">
    <property type="entry name" value="CARRIER"/>
    <property type="match status" value="1"/>
</dbReference>
<dbReference type="Gene3D" id="3.40.47.10">
    <property type="match status" value="1"/>
</dbReference>
<reference evidence="10" key="1">
    <citation type="journal article" date="2012" name="J. Am. Chem. Soc.">
        <title>Flavoenzyme-catalyzed atropo-selective n,c-bipyrrole homocoupling in marinopyrrole biosynthesis.</title>
        <authorList>
            <person name="Yamanaka K."/>
            <person name="Ryan K.S."/>
            <person name="Gulder T.A."/>
            <person name="Hughes C.C."/>
            <person name="Moore B.S."/>
        </authorList>
    </citation>
    <scope>NUCLEOTIDE SEQUENCE</scope>
    <source>
        <strain evidence="10">CNQ-418</strain>
    </source>
</reference>
<dbReference type="PANTHER" id="PTHR43775:SF51">
    <property type="entry name" value="INACTIVE PHENOLPHTHIOCEROL SYNTHESIS POLYKETIDE SYNTHASE TYPE I PKS1-RELATED"/>
    <property type="match status" value="1"/>
</dbReference>
<dbReference type="GO" id="GO:0005737">
    <property type="term" value="C:cytoplasm"/>
    <property type="evidence" value="ECO:0007669"/>
    <property type="project" value="TreeGrafter"/>
</dbReference>
<feature type="domain" description="Carrier" evidence="8">
    <location>
        <begin position="1754"/>
        <end position="1828"/>
    </location>
</feature>
<keyword evidence="6" id="KW-0012">Acyltransferase</keyword>
<evidence type="ECO:0000259" key="8">
    <source>
        <dbReference type="PROSITE" id="PS50075"/>
    </source>
</evidence>
<keyword evidence="2" id="KW-0597">Phosphoprotein</keyword>
<dbReference type="InterPro" id="IPR057326">
    <property type="entry name" value="KR_dom"/>
</dbReference>
<protein>
    <submittedName>
        <fullName evidence="10">Type I polyketide synthase</fullName>
    </submittedName>
</protein>
<dbReference type="InterPro" id="IPR036291">
    <property type="entry name" value="NAD(P)-bd_dom_sf"/>
</dbReference>
<dbReference type="SMART" id="SM00825">
    <property type="entry name" value="PKS_KS"/>
    <property type="match status" value="1"/>
</dbReference>
<dbReference type="InterPro" id="IPR020806">
    <property type="entry name" value="PKS_PP-bd"/>
</dbReference>
<dbReference type="SUPFAM" id="SSF51735">
    <property type="entry name" value="NAD(P)-binding Rossmann-fold domains"/>
    <property type="match status" value="3"/>
</dbReference>
<dbReference type="PROSITE" id="PS52004">
    <property type="entry name" value="KS3_2"/>
    <property type="match status" value="1"/>
</dbReference>
<dbReference type="InterPro" id="IPR020841">
    <property type="entry name" value="PKS_Beta-ketoAc_synthase_dom"/>
</dbReference>
<dbReference type="InterPro" id="IPR010080">
    <property type="entry name" value="Thioester_reductase-like_dom"/>
</dbReference>
<dbReference type="InterPro" id="IPR009081">
    <property type="entry name" value="PP-bd_ACP"/>
</dbReference>
<dbReference type="SUPFAM" id="SSF52151">
    <property type="entry name" value="FabD/lysophospholipase-like"/>
    <property type="match status" value="1"/>
</dbReference>
<dbReference type="Pfam" id="PF16197">
    <property type="entry name" value="KAsynt_C_assoc"/>
    <property type="match status" value="1"/>
</dbReference>
<dbReference type="Gene3D" id="1.10.1200.10">
    <property type="entry name" value="ACP-like"/>
    <property type="match status" value="1"/>
</dbReference>
<dbReference type="InterPro" id="IPR018201">
    <property type="entry name" value="Ketoacyl_synth_AS"/>
</dbReference>
<evidence type="ECO:0000313" key="10">
    <source>
        <dbReference type="EMBL" id="AFP87523.1"/>
    </source>
</evidence>
<accession>J7H193</accession>
<dbReference type="CDD" id="cd00833">
    <property type="entry name" value="PKS"/>
    <property type="match status" value="1"/>
</dbReference>
<evidence type="ECO:0000256" key="7">
    <source>
        <dbReference type="SAM" id="MobiDB-lite"/>
    </source>
</evidence>
<dbReference type="InterPro" id="IPR014043">
    <property type="entry name" value="Acyl_transferase_dom"/>
</dbReference>
<dbReference type="GO" id="GO:0004312">
    <property type="term" value="F:fatty acid synthase activity"/>
    <property type="evidence" value="ECO:0007669"/>
    <property type="project" value="TreeGrafter"/>
</dbReference>
<proteinExistence type="predicted"/>
<dbReference type="GO" id="GO:0031177">
    <property type="term" value="F:phosphopantetheine binding"/>
    <property type="evidence" value="ECO:0007669"/>
    <property type="project" value="InterPro"/>
</dbReference>
<sequence length="2255" mass="243878">MTAQPTQTDYRKHLVTALRTIEKLEHRLSHSRDAWLDEPIAIVGMGCRLPGGADSPEAFWELLRNGVDATGEFPADRADALPFYDADPEASGKAYTIRGGFLDRVDQFEPEVFGISPREALGMDPQHRIMLEVTWEALERAGYAPDSLEGSQTGVWLGISTTDYVRLRQQIGDINDVDAYQLVGEPSFLAGRISYTLGLRGPSQVLDTACSSSLVALHDACQALRLRQCDMALAGGVNLMLAPYGFVLMSKFQALSTDGRCKTFSADADGYARGEGGAVVVLRRLADAVESGDNILAVVRGTSVNHDGRSSGLTVPNPAAQQHMLQSALAQARIEPHQVDYIEAHGTGTSLGDPIELRALDAVLGEGRAAENPLLIGAVKTNIGHLEPAAGVAGLAKLVLSMEHGEIPPSLHFAEPNPNVAWDRLNINVAATHQNWPARGPERVGGVSSFGVSGTNAHALVSSAPAPPARELSGEGHTTGRAQSLFMASARTEAALQELIERYVRHLRRADHVSLTDLCYTTHVGRARQTTGLATVAGTVEELADTLEGYLDGRSSSSLVTGTLPPHKHRKSAWLFTGQGSQYAGMGRALLAEPAFAAAFDEAAAAIDPDLDIPLRQVLWPAEGQATPVNDTRFTQPALFALEYALAKLFLSWGTRPAALAGHSIGEIAAACVAGVFSLADAGRLVTARARLMSELPTGGVMVALRTGERAVRSAIANYPSTVSIAAVNAPDEVVISGASADVAAVQTELEAQGIKARRLTVSHAFHSPLMTPIVAPFRSVLESLSYAKPTMPLISAVTGEQWTDAEVGPEYWVRHALGAVRFADTVSTLHGQGFSTFVEIGPAPILSALGRRTVAEGATFIPTLRRDQDALRLALHAAGWLRLRGAAIDWSAFHRDEQVRRVDLPTTPWNRESYWFREALPAAPTTSAETALPATEDRPLPGIRRRLPTALPSYELDLRSDHFARLTRSLEGNEPFLPFGALAGTALTAAEDCLGGTFACVAETRIIEQLPVTGERTVHLVVTPVEGGQVRCEYRGTTAPEAAAGAPWRLHARITLRRKVTTAQLTESLRTPPVLDRGRYPHALSYAPATLSSALTDAIDQALQSDDGVLVTLANSDWPVLMDAVTAASCWAASPERRDGVPVTGVVRQVTSLSCTDVRAVRYVRATALRPGSGEQRGTVDFFAADGGYLGGADKVRLISARQSAPPSPWRDAGDILYDSVWQRLSDEPASAERAASAEHGTELTGQGFLLLTDRGGYAETLATQLRARGAHVQTAEPPVEGAARASHPDVGALNGLLNDWVASSEHPCRVLLLSGLDAPRLDHTDAWGLEEYAARGDLLAVELVRLLAEREDCPEATVTLVTRGAMPAGADELVTTPSAHTLWGLGRVFALEHPERWGGAIDVAPDPAADDTTAEIERLVAALERTSTEDEQALRGPDVYVSRVLPREPEPDELRAPPPVRADGSYVITGAFGAIGLSLADWLARAGAGRLVLLGRTPLPDRTTWNQRQPAPVRNRIRAVRELERLGVEVTVVTADVADEATMLAVFQELNGHPLPLRGVVHAAGVSQPQFVRDVDADTYRAVWRPKVIGGWLLHQLTRTAELDFFLGFSSIAATWGSQHLSSYAAGNAFLDGLALHRRGQGLPALSVAWGPWELESNLFDEEVMNFLTSTGLFPLSQDQCLRLLGGLLSGPRPQQVVCAVDWSIYKPVMEARIERPILRGIEFSDDTGSVDAETDALIKRLRQDTPDARTERVTGLLRDVVADVAGVRADTVERDADVMGYGLDSLMVMDVVRQCQRRLGVSVKASQLFERTTLGDWADLVDQRFRQDHLADDAAHPEPPTTTGDGADHTDPAWLRQDVTLDPAIEPPTDTSVGRAAPERPGHVLLTGATGFLGAYLLEELLARTEATVHCLVRCPDPEEGLRRVQKNYQQYLTWPAEHAHRITIVPGDLAEPLLGLPESTFDALGEQLDAIYHNGAWVNFSYTYDQLRPANLGGTEEILRLAAHRRLTPVSYVSTYGIWGIPEDGRTVIAENDDIAEAGKLVTGYVQTKWSAERLVELGRDRGIPIDLYRPGRVLGDSRTGAALTTHFTIRVIKGCLQLGMVPDLDLDIEMTPIDYVTSALVAIGTGTPLHEMGRGTTYHLVNRHTMRFAELAHEMCARWDIRLVPLDEWWQALRAGYGDGDNELHPVMDVVEEFVVGGEEAIDYDDRNTIAALEGSQISCPPLDTRLLSIYFDWMIRVGYLPKADHLPHV</sequence>
<dbReference type="SUPFAM" id="SSF55048">
    <property type="entry name" value="Probable ACP-binding domain of malonyl-CoA ACP transacylase"/>
    <property type="match status" value="1"/>
</dbReference>
<dbReference type="SMART" id="SM00823">
    <property type="entry name" value="PKS_PP"/>
    <property type="match status" value="1"/>
</dbReference>
<dbReference type="Pfam" id="PF08659">
    <property type="entry name" value="KR"/>
    <property type="match status" value="1"/>
</dbReference>
<dbReference type="SMART" id="SM00822">
    <property type="entry name" value="PKS_KR"/>
    <property type="match status" value="1"/>
</dbReference>
<evidence type="ECO:0000256" key="2">
    <source>
        <dbReference type="ARBA" id="ARBA00022553"/>
    </source>
</evidence>
<dbReference type="Pfam" id="PF00109">
    <property type="entry name" value="ketoacyl-synt"/>
    <property type="match status" value="1"/>
</dbReference>
<dbReference type="InterPro" id="IPR013968">
    <property type="entry name" value="PKS_KR"/>
</dbReference>
<evidence type="ECO:0000256" key="4">
    <source>
        <dbReference type="ARBA" id="ARBA00023194"/>
    </source>
</evidence>
<keyword evidence="5" id="KW-0511">Multifunctional enzyme</keyword>
<feature type="domain" description="Ketosynthase family 3 (KS3)" evidence="9">
    <location>
        <begin position="37"/>
        <end position="463"/>
    </location>
</feature>
<dbReference type="Pfam" id="PF07993">
    <property type="entry name" value="NAD_binding_4"/>
    <property type="match status" value="1"/>
</dbReference>
<organism evidence="10">
    <name type="scientific">Streptomyces sp. CNQ-418</name>
    <dbReference type="NCBI Taxonomy" id="467194"/>
    <lineage>
        <taxon>Bacteria</taxon>
        <taxon>Bacillati</taxon>
        <taxon>Actinomycetota</taxon>
        <taxon>Actinomycetes</taxon>
        <taxon>Kitasatosporales</taxon>
        <taxon>Streptomycetaceae</taxon>
        <taxon>Streptomyces</taxon>
    </lineage>
</organism>
<dbReference type="InterPro" id="IPR016039">
    <property type="entry name" value="Thiolase-like"/>
</dbReference>
<dbReference type="SMART" id="SM00827">
    <property type="entry name" value="PKS_AT"/>
    <property type="match status" value="1"/>
</dbReference>